<dbReference type="EMBL" id="UINC01002270">
    <property type="protein sequence ID" value="SUZ94827.1"/>
    <property type="molecule type" value="Genomic_DNA"/>
</dbReference>
<accession>A0A381RXW0</accession>
<protein>
    <submittedName>
        <fullName evidence="1">Uncharacterized protein</fullName>
    </submittedName>
</protein>
<dbReference type="AlphaFoldDB" id="A0A381RXW0"/>
<sequence length="184" mass="19124">MIQKRAFFFRVLAFVAVEVVTLGAIGAPEAPLSAQRAGRLAATVELPNFSGTWRLDVAASEVTSSEGLAGLGAAAPENLYITQARNGALILSSRVNGAQPRNYIIGGNNSLPAPGGEDARMIVNSRWEGSNLVNEGSGEVAGNSLVVREVISLGPGGQVLRLEVTTTVADTEVTNMLVYNKAGS</sequence>
<reference evidence="1" key="1">
    <citation type="submission" date="2018-05" db="EMBL/GenBank/DDBJ databases">
        <authorList>
            <person name="Lanie J.A."/>
            <person name="Ng W.-L."/>
            <person name="Kazmierczak K.M."/>
            <person name="Andrzejewski T.M."/>
            <person name="Davidsen T.M."/>
            <person name="Wayne K.J."/>
            <person name="Tettelin H."/>
            <person name="Glass J.I."/>
            <person name="Rusch D."/>
            <person name="Podicherti R."/>
            <person name="Tsui H.-C.T."/>
            <person name="Winkler M.E."/>
        </authorList>
    </citation>
    <scope>NUCLEOTIDE SEQUENCE</scope>
</reference>
<evidence type="ECO:0000313" key="1">
    <source>
        <dbReference type="EMBL" id="SUZ94827.1"/>
    </source>
</evidence>
<gene>
    <name evidence="1" type="ORF">METZ01_LOCUS47681</name>
</gene>
<name>A0A381RXW0_9ZZZZ</name>
<organism evidence="1">
    <name type="scientific">marine metagenome</name>
    <dbReference type="NCBI Taxonomy" id="408172"/>
    <lineage>
        <taxon>unclassified sequences</taxon>
        <taxon>metagenomes</taxon>
        <taxon>ecological metagenomes</taxon>
    </lineage>
</organism>
<proteinExistence type="predicted"/>